<evidence type="ECO:0000259" key="2">
    <source>
        <dbReference type="Pfam" id="PF06762"/>
    </source>
</evidence>
<protein>
    <recommendedName>
        <fullName evidence="1">Lipase maturation factor</fullName>
    </recommendedName>
</protein>
<name>A0A3P8GZ86_9TREM</name>
<keyword evidence="1" id="KW-0472">Membrane</keyword>
<dbReference type="PANTHER" id="PTHR14463:SF5">
    <property type="entry name" value="LIPASE MATURATION FACTOR 2"/>
    <property type="match status" value="1"/>
</dbReference>
<accession>A0A3P8GZ86</accession>
<sequence>MLEAGFFAVILSRLLGMFLIRWLLFRLMFASGVVKLTSGCPSWWGLEALHWHYQSECIPNPVAWFAHWLPGWFHKFSVACTLLIEIILPLLFVFSHRTIRVFSFYAQVFLQLLIIATGNFNFFNMLTIVLCYSLLKDEDFPNPFS</sequence>
<dbReference type="PANTHER" id="PTHR14463">
    <property type="entry name" value="LIPASE MATURATION FACTOR"/>
    <property type="match status" value="1"/>
</dbReference>
<comment type="function">
    <text evidence="1">Involved in the maturation of specific proteins in the endoplasmic reticulum.</text>
</comment>
<keyword evidence="1" id="KW-0812">Transmembrane</keyword>
<gene>
    <name evidence="3" type="ORF">ECPE_LOCUS10969</name>
</gene>
<dbReference type="Proteomes" id="UP000272942">
    <property type="component" value="Unassembled WGS sequence"/>
</dbReference>
<feature type="transmembrane region" description="Helical" evidence="1">
    <location>
        <begin position="76"/>
        <end position="96"/>
    </location>
</feature>
<feature type="transmembrane region" description="Helical" evidence="1">
    <location>
        <begin position="6"/>
        <end position="25"/>
    </location>
</feature>
<evidence type="ECO:0000313" key="3">
    <source>
        <dbReference type="EMBL" id="VDP87891.1"/>
    </source>
</evidence>
<evidence type="ECO:0000256" key="1">
    <source>
        <dbReference type="RuleBase" id="RU361229"/>
    </source>
</evidence>
<dbReference type="EMBL" id="UZAN01050007">
    <property type="protein sequence ID" value="VDP87891.1"/>
    <property type="molecule type" value="Genomic_DNA"/>
</dbReference>
<comment type="caution">
    <text evidence="1">Lacks conserved residue(s) required for the propagation of feature annotation.</text>
</comment>
<dbReference type="OrthoDB" id="434126at2759"/>
<dbReference type="GO" id="GO:0051604">
    <property type="term" value="P:protein maturation"/>
    <property type="evidence" value="ECO:0007669"/>
    <property type="project" value="InterPro"/>
</dbReference>
<dbReference type="AlphaFoldDB" id="A0A3P8GZ86"/>
<dbReference type="Pfam" id="PF06762">
    <property type="entry name" value="LMF1"/>
    <property type="match status" value="1"/>
</dbReference>
<keyword evidence="1" id="KW-0256">Endoplasmic reticulum</keyword>
<keyword evidence="1" id="KW-1133">Transmembrane helix</keyword>
<keyword evidence="4" id="KW-1185">Reference proteome</keyword>
<comment type="subcellular location">
    <subcellularLocation>
        <location evidence="1">Endoplasmic reticulum membrane</location>
        <topology evidence="1">Multi-pass membrane protein</topology>
    </subcellularLocation>
</comment>
<feature type="domain" description="Lipase maturation factor 1/2 N-terminal" evidence="2">
    <location>
        <begin position="14"/>
        <end position="140"/>
    </location>
</feature>
<proteinExistence type="inferred from homology"/>
<dbReference type="InterPro" id="IPR057434">
    <property type="entry name" value="LMF1/2_N"/>
</dbReference>
<reference evidence="3 4" key="1">
    <citation type="submission" date="2018-11" db="EMBL/GenBank/DDBJ databases">
        <authorList>
            <consortium name="Pathogen Informatics"/>
        </authorList>
    </citation>
    <scope>NUCLEOTIDE SEQUENCE [LARGE SCALE GENOMIC DNA]</scope>
    <source>
        <strain evidence="3 4">Egypt</strain>
    </source>
</reference>
<feature type="transmembrane region" description="Helical" evidence="1">
    <location>
        <begin position="108"/>
        <end position="135"/>
    </location>
</feature>
<organism evidence="3 4">
    <name type="scientific">Echinostoma caproni</name>
    <dbReference type="NCBI Taxonomy" id="27848"/>
    <lineage>
        <taxon>Eukaryota</taxon>
        <taxon>Metazoa</taxon>
        <taxon>Spiralia</taxon>
        <taxon>Lophotrochozoa</taxon>
        <taxon>Platyhelminthes</taxon>
        <taxon>Trematoda</taxon>
        <taxon>Digenea</taxon>
        <taxon>Plagiorchiida</taxon>
        <taxon>Echinostomata</taxon>
        <taxon>Echinostomatoidea</taxon>
        <taxon>Echinostomatidae</taxon>
        <taxon>Echinostoma</taxon>
    </lineage>
</organism>
<dbReference type="InterPro" id="IPR009613">
    <property type="entry name" value="LMF"/>
</dbReference>
<dbReference type="GO" id="GO:0005789">
    <property type="term" value="C:endoplasmic reticulum membrane"/>
    <property type="evidence" value="ECO:0007669"/>
    <property type="project" value="UniProtKB-SubCell"/>
</dbReference>
<evidence type="ECO:0000313" key="4">
    <source>
        <dbReference type="Proteomes" id="UP000272942"/>
    </source>
</evidence>
<comment type="similarity">
    <text evidence="1">Belongs to the lipase maturation factor family.</text>
</comment>